<evidence type="ECO:0000313" key="3">
    <source>
        <dbReference type="EMBL" id="OCK81536.1"/>
    </source>
</evidence>
<name>A0A8E2ED01_9PEZI</name>
<feature type="compositionally biased region" description="Basic and acidic residues" evidence="1">
    <location>
        <begin position="113"/>
        <end position="125"/>
    </location>
</feature>
<keyword evidence="2" id="KW-1133">Transmembrane helix</keyword>
<dbReference type="EMBL" id="KV744917">
    <property type="protein sequence ID" value="OCK81536.1"/>
    <property type="molecule type" value="Genomic_DNA"/>
</dbReference>
<gene>
    <name evidence="3" type="ORF">K432DRAFT_250674</name>
</gene>
<dbReference type="AlphaFoldDB" id="A0A8E2ED01"/>
<feature type="non-terminal residue" evidence="3">
    <location>
        <position position="125"/>
    </location>
</feature>
<dbReference type="OrthoDB" id="4775599at2759"/>
<keyword evidence="4" id="KW-1185">Reference proteome</keyword>
<evidence type="ECO:0000313" key="4">
    <source>
        <dbReference type="Proteomes" id="UP000250266"/>
    </source>
</evidence>
<keyword evidence="2" id="KW-0812">Transmembrane</keyword>
<sequence length="125" mass="13929">LLNYYFLFLALIGVLLCFGVYLLHRRKRRIKARLRNSGQNALARDLDGWINTRRWGNSGGPGRQEEGLNEQGEAPPPYQPKDDEIAGGGSDNPHAGVHQDAASGLTIPLRTLPRNERAILKPPDY</sequence>
<proteinExistence type="predicted"/>
<evidence type="ECO:0000256" key="1">
    <source>
        <dbReference type="SAM" id="MobiDB-lite"/>
    </source>
</evidence>
<evidence type="ECO:0000256" key="2">
    <source>
        <dbReference type="SAM" id="Phobius"/>
    </source>
</evidence>
<feature type="non-terminal residue" evidence="3">
    <location>
        <position position="1"/>
    </location>
</feature>
<feature type="transmembrane region" description="Helical" evidence="2">
    <location>
        <begin position="6"/>
        <end position="23"/>
    </location>
</feature>
<dbReference type="Proteomes" id="UP000250266">
    <property type="component" value="Unassembled WGS sequence"/>
</dbReference>
<protein>
    <submittedName>
        <fullName evidence="3">Uncharacterized protein</fullName>
    </submittedName>
</protein>
<reference evidence="3 4" key="1">
    <citation type="journal article" date="2016" name="Nat. Commun.">
        <title>Ectomycorrhizal ecology is imprinted in the genome of the dominant symbiotic fungus Cenococcum geophilum.</title>
        <authorList>
            <consortium name="DOE Joint Genome Institute"/>
            <person name="Peter M."/>
            <person name="Kohler A."/>
            <person name="Ohm R.A."/>
            <person name="Kuo A."/>
            <person name="Krutzmann J."/>
            <person name="Morin E."/>
            <person name="Arend M."/>
            <person name="Barry K.W."/>
            <person name="Binder M."/>
            <person name="Choi C."/>
            <person name="Clum A."/>
            <person name="Copeland A."/>
            <person name="Grisel N."/>
            <person name="Haridas S."/>
            <person name="Kipfer T."/>
            <person name="LaButti K."/>
            <person name="Lindquist E."/>
            <person name="Lipzen A."/>
            <person name="Maire R."/>
            <person name="Meier B."/>
            <person name="Mihaltcheva S."/>
            <person name="Molinier V."/>
            <person name="Murat C."/>
            <person name="Poggeler S."/>
            <person name="Quandt C.A."/>
            <person name="Sperisen C."/>
            <person name="Tritt A."/>
            <person name="Tisserant E."/>
            <person name="Crous P.W."/>
            <person name="Henrissat B."/>
            <person name="Nehls U."/>
            <person name="Egli S."/>
            <person name="Spatafora J.W."/>
            <person name="Grigoriev I.V."/>
            <person name="Martin F.M."/>
        </authorList>
    </citation>
    <scope>NUCLEOTIDE SEQUENCE [LARGE SCALE GENOMIC DNA]</scope>
    <source>
        <strain evidence="3 4">CBS 459.81</strain>
    </source>
</reference>
<accession>A0A8E2ED01</accession>
<keyword evidence="2" id="KW-0472">Membrane</keyword>
<feature type="region of interest" description="Disordered" evidence="1">
    <location>
        <begin position="51"/>
        <end position="125"/>
    </location>
</feature>
<organism evidence="3 4">
    <name type="scientific">Lepidopterella palustris CBS 459.81</name>
    <dbReference type="NCBI Taxonomy" id="1314670"/>
    <lineage>
        <taxon>Eukaryota</taxon>
        <taxon>Fungi</taxon>
        <taxon>Dikarya</taxon>
        <taxon>Ascomycota</taxon>
        <taxon>Pezizomycotina</taxon>
        <taxon>Dothideomycetes</taxon>
        <taxon>Pleosporomycetidae</taxon>
        <taxon>Mytilinidiales</taxon>
        <taxon>Argynnaceae</taxon>
        <taxon>Lepidopterella</taxon>
    </lineage>
</organism>